<sequence>MSGTAVLTPEGINTLITAAEAASLCGVSTSTIYVWVNRGNLTVSGKDERGHNLYRLLDVAKAERATRAKARRHP</sequence>
<dbReference type="InterPro" id="IPR009061">
    <property type="entry name" value="DNA-bd_dom_put_sf"/>
</dbReference>
<evidence type="ECO:0000313" key="3">
    <source>
        <dbReference type="Proteomes" id="UP000264538"/>
    </source>
</evidence>
<dbReference type="GeneID" id="60330592"/>
<evidence type="ECO:0000313" key="2">
    <source>
        <dbReference type="EMBL" id="AXQ64157.1"/>
    </source>
</evidence>
<proteinExistence type="predicted"/>
<dbReference type="KEGG" id="vg:60330592"/>
<accession>A0A385DZQ0</accession>
<reference evidence="2 3" key="1">
    <citation type="submission" date="2018-07" db="EMBL/GenBank/DDBJ databases">
        <authorList>
            <person name="Marker K.J."/>
            <person name="Johnson R.A."/>
            <person name="Jones B.A."/>
            <person name="Hensley O.B."/>
            <person name="Delamare B.J."/>
            <person name="Bricker A.D."/>
            <person name="Gaffney B.L."/>
            <person name="Staples A.K."/>
            <person name="King R.A."/>
            <person name="Rinehart C.A."/>
            <person name="Rowland N.S."/>
            <person name="Garlena R.A."/>
            <person name="Russell D.A."/>
            <person name="Pope W.H."/>
            <person name="Jacobs-Sera D."/>
            <person name="Hendrix R.W."/>
            <person name="Hatfull G.F."/>
        </authorList>
    </citation>
    <scope>NUCLEOTIDE SEQUENCE [LARGE SCALE GENOMIC DNA]</scope>
</reference>
<dbReference type="Proteomes" id="UP000264538">
    <property type="component" value="Segment"/>
</dbReference>
<dbReference type="RefSeq" id="YP_009959053.1">
    <property type="nucleotide sequence ID" value="NC_051676.1"/>
</dbReference>
<dbReference type="Gene3D" id="1.10.1660.10">
    <property type="match status" value="1"/>
</dbReference>
<keyword evidence="3" id="KW-1185">Reference proteome</keyword>
<protein>
    <submittedName>
        <fullName evidence="2">MerR-like HTH DNA binding protein</fullName>
    </submittedName>
</protein>
<dbReference type="Pfam" id="PF12728">
    <property type="entry name" value="HTH_17"/>
    <property type="match status" value="1"/>
</dbReference>
<name>A0A385DZQ0_9CAUD</name>
<feature type="domain" description="Helix-turn-helix" evidence="1">
    <location>
        <begin position="16"/>
        <end position="58"/>
    </location>
</feature>
<organism evidence="2 3">
    <name type="scientific">Mycobacterium phage KristaRAM</name>
    <dbReference type="NCBI Taxonomy" id="2301700"/>
    <lineage>
        <taxon>Viruses</taxon>
        <taxon>Duplodnaviria</taxon>
        <taxon>Heunggongvirae</taxon>
        <taxon>Uroviricota</taxon>
        <taxon>Caudoviricetes</taxon>
        <taxon>Gracegardnervirinae</taxon>
        <taxon>Cheoctovirus</taxon>
        <taxon>Cheoctovirus kristaram</taxon>
    </lineage>
</organism>
<dbReference type="InterPro" id="IPR041657">
    <property type="entry name" value="HTH_17"/>
</dbReference>
<evidence type="ECO:0000259" key="1">
    <source>
        <dbReference type="Pfam" id="PF12728"/>
    </source>
</evidence>
<dbReference type="SUPFAM" id="SSF46955">
    <property type="entry name" value="Putative DNA-binding domain"/>
    <property type="match status" value="1"/>
</dbReference>
<dbReference type="EMBL" id="MH651178">
    <property type="protein sequence ID" value="AXQ64157.1"/>
    <property type="molecule type" value="Genomic_DNA"/>
</dbReference>
<gene>
    <name evidence="2" type="primary">100</name>
    <name evidence="2" type="ORF">SEA_KRISTARAM_100</name>
</gene>